<reference evidence="2 3" key="1">
    <citation type="journal article" date="2014" name="Agronomy (Basel)">
        <title>A Draft Genome Sequence for Ensete ventricosum, the Drought-Tolerant Tree Against Hunger.</title>
        <authorList>
            <person name="Harrison J."/>
            <person name="Moore K.A."/>
            <person name="Paszkiewicz K."/>
            <person name="Jones T."/>
            <person name="Grant M."/>
            <person name="Ambacheew D."/>
            <person name="Muzemil S."/>
            <person name="Studholme D.J."/>
        </authorList>
    </citation>
    <scope>NUCLEOTIDE SEQUENCE [LARGE SCALE GENOMIC DNA]</scope>
</reference>
<organism evidence="2 3">
    <name type="scientific">Ensete ventricosum</name>
    <name type="common">Abyssinian banana</name>
    <name type="synonym">Musa ensete</name>
    <dbReference type="NCBI Taxonomy" id="4639"/>
    <lineage>
        <taxon>Eukaryota</taxon>
        <taxon>Viridiplantae</taxon>
        <taxon>Streptophyta</taxon>
        <taxon>Embryophyta</taxon>
        <taxon>Tracheophyta</taxon>
        <taxon>Spermatophyta</taxon>
        <taxon>Magnoliopsida</taxon>
        <taxon>Liliopsida</taxon>
        <taxon>Zingiberales</taxon>
        <taxon>Musaceae</taxon>
        <taxon>Ensete</taxon>
    </lineage>
</organism>
<evidence type="ECO:0000256" key="1">
    <source>
        <dbReference type="SAM" id="MobiDB-lite"/>
    </source>
</evidence>
<dbReference type="Proteomes" id="UP000287651">
    <property type="component" value="Unassembled WGS sequence"/>
</dbReference>
<proteinExistence type="predicted"/>
<feature type="region of interest" description="Disordered" evidence="1">
    <location>
        <begin position="52"/>
        <end position="71"/>
    </location>
</feature>
<comment type="caution">
    <text evidence="2">The sequence shown here is derived from an EMBL/GenBank/DDBJ whole genome shotgun (WGS) entry which is preliminary data.</text>
</comment>
<sequence>MGGGSRHLARATAMDGRGGWVTLEGATTMALDLQEGRVSKAKRGCEGCDWQRRKEEGSDSPVRVTAAGESKGERRGLCAGRAATEGVVATVVEEGGRGWWLTKKGSGWL</sequence>
<protein>
    <submittedName>
        <fullName evidence="2">Uncharacterized protein</fullName>
    </submittedName>
</protein>
<evidence type="ECO:0000313" key="2">
    <source>
        <dbReference type="EMBL" id="RRT46239.1"/>
    </source>
</evidence>
<accession>A0A426Y3A5</accession>
<evidence type="ECO:0000313" key="3">
    <source>
        <dbReference type="Proteomes" id="UP000287651"/>
    </source>
</evidence>
<dbReference type="EMBL" id="AMZH03015318">
    <property type="protein sequence ID" value="RRT46239.1"/>
    <property type="molecule type" value="Genomic_DNA"/>
</dbReference>
<name>A0A426Y3A5_ENSVE</name>
<gene>
    <name evidence="2" type="ORF">B296_00044716</name>
</gene>
<dbReference type="AlphaFoldDB" id="A0A426Y3A5"/>